<dbReference type="InterPro" id="IPR007890">
    <property type="entry name" value="CHASE2"/>
</dbReference>
<evidence type="ECO:0000313" key="3">
    <source>
        <dbReference type="EMBL" id="MCM1981544.1"/>
    </source>
</evidence>
<comment type="caution">
    <text evidence="3">The sequence shown here is derived from an EMBL/GenBank/DDBJ whole genome shotgun (WGS) entry which is preliminary data.</text>
</comment>
<sequence>MQKLLILDLDGTFEEGFRAQLEVFSSVQGPSESLTPGGLSANLDLLEQYRQWQVRYASLENMFRALVHSDPDQVTNSSSRRDAQLACSVAAETVKKSFNQWLDDCEEFKDIRDRILSYGQGYQIRIRTNSVWLQRQVWEQWEVLRKAEADVCLVKRDYHVKARPPRKPGPVRILVIFGHATDLQNFDQDRQVLEAKAQAAGAIITWEKAPAPVSFNAKLREGHWDMLFFSGHSASTKDGKRCDIQLTQSDQLQIPDFRYAMRDAANNGLRLALFNSCDGVGLMHQLMTEEGIALPNLVFMREKLPDAISPQFLGYFLESFTAGKSLCASVREAQGKLHDDWEKDYPCASWLPVAAVNPSEPNLTWQHLGDPPPSDRTQWRKRIVRQTLFLVGASLLTGAGVWGVRGTGALFPLEAKTYDWTLQVRPKGEKDDRILIITIDQADKEFQDRQGWIRNEVEPGTRRSLAGQALSELLKQLEPAAVIGLDILRPIPAQEDYPPLAAQLAGNDQVIGICADEGGGDASTPPMPELKISQVGFSDVAPDTLSAVQADGRLIHKGKVRRYLFQAKFGLKTSCLPSDQIKKLNQAKNQRDSCAKGRNREDYALSFGLKVVQNYFAQENSVFDWEKVCAGSFQLETDDANFTDELQQEQGFYRFLKDPGGSSPAQGGAQMLLDFTRRSSSSQAAITQLATAIPLRAVFADNFKPESVRDKIVLIGVSQPRADDFLTPFSKTDAEAIPGVYLHAHGIVQMLNILEGKQPLLRFTSLETEIILVFILAIAGGAVSLGMTGPKRLLALGGGGLLIVASYGAMFFGVGVIVPLVPGLLAFGGTAVLVIGAKKVWQFKPLMHNLKPSLR</sequence>
<reference evidence="3 4" key="1">
    <citation type="journal article" date="2015" name="Genome Announc.">
        <title>Draft Genome Sequence of Filamentous Marine Cyanobacterium Lyngbya confervoides Strain BDU141951.</title>
        <authorList>
            <person name="Chandrababunaidu M.M."/>
            <person name="Sen D."/>
            <person name="Tripathy S."/>
        </authorList>
    </citation>
    <scope>NUCLEOTIDE SEQUENCE [LARGE SCALE GENOMIC DNA]</scope>
    <source>
        <strain evidence="3 4">BDU141951</strain>
    </source>
</reference>
<keyword evidence="1" id="KW-0812">Transmembrane</keyword>
<evidence type="ECO:0000256" key="1">
    <source>
        <dbReference type="SAM" id="Phobius"/>
    </source>
</evidence>
<keyword evidence="1" id="KW-1133">Transmembrane helix</keyword>
<dbReference type="RefSeq" id="WP_236096252.1">
    <property type="nucleotide sequence ID" value="NZ_JTHE03000010.1"/>
</dbReference>
<name>A0ABD4SZ15_9CYAN</name>
<keyword evidence="4" id="KW-1185">Reference proteome</keyword>
<dbReference type="AlphaFoldDB" id="A0ABD4SZ15"/>
<dbReference type="Pfam" id="PF12770">
    <property type="entry name" value="CHAT"/>
    <property type="match status" value="1"/>
</dbReference>
<feature type="transmembrane region" description="Helical" evidence="1">
    <location>
        <begin position="794"/>
        <end position="818"/>
    </location>
</feature>
<protein>
    <submittedName>
        <fullName evidence="3">CHASE2 domain-containing protein</fullName>
    </submittedName>
</protein>
<dbReference type="InterPro" id="IPR024983">
    <property type="entry name" value="CHAT_dom"/>
</dbReference>
<evidence type="ECO:0000259" key="2">
    <source>
        <dbReference type="SMART" id="SM01080"/>
    </source>
</evidence>
<dbReference type="Proteomes" id="UP000031561">
    <property type="component" value="Unassembled WGS sequence"/>
</dbReference>
<feature type="transmembrane region" description="Helical" evidence="1">
    <location>
        <begin position="824"/>
        <end position="841"/>
    </location>
</feature>
<dbReference type="EMBL" id="JTHE03000010">
    <property type="protein sequence ID" value="MCM1981544.1"/>
    <property type="molecule type" value="Genomic_DNA"/>
</dbReference>
<feature type="transmembrane region" description="Helical" evidence="1">
    <location>
        <begin position="770"/>
        <end position="787"/>
    </location>
</feature>
<organism evidence="3 4">
    <name type="scientific">Lyngbya confervoides BDU141951</name>
    <dbReference type="NCBI Taxonomy" id="1574623"/>
    <lineage>
        <taxon>Bacteria</taxon>
        <taxon>Bacillati</taxon>
        <taxon>Cyanobacteriota</taxon>
        <taxon>Cyanophyceae</taxon>
        <taxon>Oscillatoriophycideae</taxon>
        <taxon>Oscillatoriales</taxon>
        <taxon>Microcoleaceae</taxon>
        <taxon>Lyngbya</taxon>
    </lineage>
</organism>
<evidence type="ECO:0000313" key="4">
    <source>
        <dbReference type="Proteomes" id="UP000031561"/>
    </source>
</evidence>
<gene>
    <name evidence="3" type="ORF">QQ91_0001700</name>
</gene>
<keyword evidence="1" id="KW-0472">Membrane</keyword>
<dbReference type="SMART" id="SM01080">
    <property type="entry name" value="CHASE2"/>
    <property type="match status" value="1"/>
</dbReference>
<accession>A0ABD4SZ15</accession>
<proteinExistence type="predicted"/>
<feature type="domain" description="CHASE2" evidence="2">
    <location>
        <begin position="410"/>
        <end position="783"/>
    </location>
</feature>
<dbReference type="Pfam" id="PF05226">
    <property type="entry name" value="CHASE2"/>
    <property type="match status" value="1"/>
</dbReference>